<gene>
    <name evidence="2" type="ORF">PECUL_23A046906</name>
</gene>
<reference evidence="2" key="1">
    <citation type="submission" date="2022-03" db="EMBL/GenBank/DDBJ databases">
        <authorList>
            <person name="Alioto T."/>
            <person name="Alioto T."/>
            <person name="Gomez Garrido J."/>
        </authorList>
    </citation>
    <scope>NUCLEOTIDE SEQUENCE</scope>
</reference>
<dbReference type="Proteomes" id="UP001295444">
    <property type="component" value="Chromosome 06"/>
</dbReference>
<name>A0AAD1SI28_PELCU</name>
<keyword evidence="3" id="KW-1185">Reference proteome</keyword>
<dbReference type="AlphaFoldDB" id="A0AAD1SI28"/>
<organism evidence="2 3">
    <name type="scientific">Pelobates cultripes</name>
    <name type="common">Western spadefoot toad</name>
    <dbReference type="NCBI Taxonomy" id="61616"/>
    <lineage>
        <taxon>Eukaryota</taxon>
        <taxon>Metazoa</taxon>
        <taxon>Chordata</taxon>
        <taxon>Craniata</taxon>
        <taxon>Vertebrata</taxon>
        <taxon>Euteleostomi</taxon>
        <taxon>Amphibia</taxon>
        <taxon>Batrachia</taxon>
        <taxon>Anura</taxon>
        <taxon>Pelobatoidea</taxon>
        <taxon>Pelobatidae</taxon>
        <taxon>Pelobates</taxon>
    </lineage>
</organism>
<feature type="region of interest" description="Disordered" evidence="1">
    <location>
        <begin position="47"/>
        <end position="108"/>
    </location>
</feature>
<feature type="compositionally biased region" description="Polar residues" evidence="1">
    <location>
        <begin position="48"/>
        <end position="74"/>
    </location>
</feature>
<evidence type="ECO:0000313" key="2">
    <source>
        <dbReference type="EMBL" id="CAH2301940.1"/>
    </source>
</evidence>
<accession>A0AAD1SI28</accession>
<evidence type="ECO:0000313" key="3">
    <source>
        <dbReference type="Proteomes" id="UP001295444"/>
    </source>
</evidence>
<dbReference type="EMBL" id="OW240917">
    <property type="protein sequence ID" value="CAH2301940.1"/>
    <property type="molecule type" value="Genomic_DNA"/>
</dbReference>
<sequence length="108" mass="11985">MKRDATKALLWSKQLFYDKANKADTLLAQKLRPRTAAKQIHKIATPNGRCSKTISRPYTTTTLTHDRTQPTLKHSNTHRPLSHTHPTTLPADQGGTKTDGPDNAGRTS</sequence>
<feature type="non-terminal residue" evidence="2">
    <location>
        <position position="108"/>
    </location>
</feature>
<proteinExistence type="predicted"/>
<evidence type="ECO:0000256" key="1">
    <source>
        <dbReference type="SAM" id="MobiDB-lite"/>
    </source>
</evidence>
<protein>
    <submittedName>
        <fullName evidence="2">Uncharacterized protein</fullName>
    </submittedName>
</protein>